<feature type="transmembrane region" description="Helical" evidence="6">
    <location>
        <begin position="98"/>
        <end position="117"/>
    </location>
</feature>
<evidence type="ECO:0000259" key="7">
    <source>
        <dbReference type="Pfam" id="PF00892"/>
    </source>
</evidence>
<evidence type="ECO:0000313" key="9">
    <source>
        <dbReference type="Proteomes" id="UP000184391"/>
    </source>
</evidence>
<dbReference type="STRING" id="198312.SAMN02745193_00145"/>
<name>A0A1M7RQH6_9SPHN</name>
<evidence type="ECO:0000256" key="3">
    <source>
        <dbReference type="ARBA" id="ARBA00022692"/>
    </source>
</evidence>
<dbReference type="EMBL" id="FRDF01000001">
    <property type="protein sequence ID" value="SHN48421.1"/>
    <property type="molecule type" value="Genomic_DNA"/>
</dbReference>
<reference evidence="9" key="1">
    <citation type="submission" date="2016-12" db="EMBL/GenBank/DDBJ databases">
        <authorList>
            <person name="Varghese N."/>
            <person name="Submissions S."/>
        </authorList>
    </citation>
    <scope>NUCLEOTIDE SEQUENCE [LARGE SCALE GENOMIC DNA]</scope>
    <source>
        <strain evidence="9">DSM 11032</strain>
    </source>
</reference>
<feature type="transmembrane region" description="Helical" evidence="6">
    <location>
        <begin position="146"/>
        <end position="166"/>
    </location>
</feature>
<dbReference type="Pfam" id="PF00892">
    <property type="entry name" value="EamA"/>
    <property type="match status" value="1"/>
</dbReference>
<keyword evidence="9" id="KW-1185">Reference proteome</keyword>
<feature type="transmembrane region" description="Helical" evidence="6">
    <location>
        <begin position="215"/>
        <end position="233"/>
    </location>
</feature>
<evidence type="ECO:0000256" key="1">
    <source>
        <dbReference type="ARBA" id="ARBA00004141"/>
    </source>
</evidence>
<dbReference type="InterPro" id="IPR037185">
    <property type="entry name" value="EmrE-like"/>
</dbReference>
<keyword evidence="3 6" id="KW-0812">Transmembrane</keyword>
<comment type="similarity">
    <text evidence="2">Belongs to the drug/metabolite transporter (DMT) superfamily. 10 TMS drug/metabolite exporter (DME) (TC 2.A.7.3) family.</text>
</comment>
<dbReference type="GO" id="GO:0016020">
    <property type="term" value="C:membrane"/>
    <property type="evidence" value="ECO:0007669"/>
    <property type="project" value="UniProtKB-SubCell"/>
</dbReference>
<dbReference type="Proteomes" id="UP000184391">
    <property type="component" value="Unassembled WGS sequence"/>
</dbReference>
<dbReference type="AlphaFoldDB" id="A0A1M7RQH6"/>
<keyword evidence="5 6" id="KW-0472">Membrane</keyword>
<evidence type="ECO:0000256" key="4">
    <source>
        <dbReference type="ARBA" id="ARBA00022989"/>
    </source>
</evidence>
<evidence type="ECO:0000313" key="8">
    <source>
        <dbReference type="EMBL" id="SHN48421.1"/>
    </source>
</evidence>
<keyword evidence="4 6" id="KW-1133">Transmembrane helix</keyword>
<accession>A0A1M7RQH6</accession>
<feature type="transmembrane region" description="Helical" evidence="6">
    <location>
        <begin position="75"/>
        <end position="92"/>
    </location>
</feature>
<dbReference type="RefSeq" id="WP_072672861.1">
    <property type="nucleotide sequence ID" value="NZ_FRDF01000001.1"/>
</dbReference>
<feature type="domain" description="EamA" evidence="7">
    <location>
        <begin position="8"/>
        <end position="139"/>
    </location>
</feature>
<dbReference type="SUPFAM" id="SSF103481">
    <property type="entry name" value="Multidrug resistance efflux transporter EmrE"/>
    <property type="match status" value="2"/>
</dbReference>
<feature type="transmembrane region" description="Helical" evidence="6">
    <location>
        <begin position="32"/>
        <end position="55"/>
    </location>
</feature>
<sequence>MTDQRRAGLAYAVTGFAILSVGDAVVKSMAGAWPAFAVAALRFTIGAAGLSLLLFRTEGLHAFVPVRPWLQAARGVCLAVASVSFFSAIYLMPLAEAMAIGFLAPVLTQMLAGLLLGERVERRVWLASLVALAGVAIVLRPNLAELGLVALLPLNSALFFALMMVANRASAGLGSALSAQVFIAGFCAPILIAGAAAAKLSGIPAFDFGWPTWDVAARCTVVAVTASSAHWLAYIGTTKAGAAQVAPAIYVQMLVAITLGWWWFDDRPDLYTLAGAGLIISAGLYLWHGSARGALPINR</sequence>
<comment type="subcellular location">
    <subcellularLocation>
        <location evidence="1">Membrane</location>
        <topology evidence="1">Multi-pass membrane protein</topology>
    </subcellularLocation>
</comment>
<feature type="transmembrane region" description="Helical" evidence="6">
    <location>
        <begin position="270"/>
        <end position="287"/>
    </location>
</feature>
<dbReference type="InterPro" id="IPR000620">
    <property type="entry name" value="EamA_dom"/>
</dbReference>
<dbReference type="OrthoDB" id="148351at2"/>
<evidence type="ECO:0000256" key="2">
    <source>
        <dbReference type="ARBA" id="ARBA00009853"/>
    </source>
</evidence>
<organism evidence="8 9">
    <name type="scientific">Erythrobacter sanguineus</name>
    <dbReference type="NCBI Taxonomy" id="198312"/>
    <lineage>
        <taxon>Bacteria</taxon>
        <taxon>Pseudomonadati</taxon>
        <taxon>Pseudomonadota</taxon>
        <taxon>Alphaproteobacteria</taxon>
        <taxon>Sphingomonadales</taxon>
        <taxon>Erythrobacteraceae</taxon>
        <taxon>Erythrobacter/Porphyrobacter group</taxon>
        <taxon>Erythrobacter</taxon>
    </lineage>
</organism>
<dbReference type="PANTHER" id="PTHR22911">
    <property type="entry name" value="ACYL-MALONYL CONDENSING ENZYME-RELATED"/>
    <property type="match status" value="1"/>
</dbReference>
<feature type="transmembrane region" description="Helical" evidence="6">
    <location>
        <begin position="7"/>
        <end position="26"/>
    </location>
</feature>
<evidence type="ECO:0000256" key="5">
    <source>
        <dbReference type="ARBA" id="ARBA00023136"/>
    </source>
</evidence>
<dbReference type="PANTHER" id="PTHR22911:SF6">
    <property type="entry name" value="SOLUTE CARRIER FAMILY 35 MEMBER G1"/>
    <property type="match status" value="1"/>
</dbReference>
<gene>
    <name evidence="8" type="ORF">SAMN02745193_00145</name>
</gene>
<feature type="transmembrane region" description="Helical" evidence="6">
    <location>
        <begin position="245"/>
        <end position="264"/>
    </location>
</feature>
<evidence type="ECO:0000256" key="6">
    <source>
        <dbReference type="SAM" id="Phobius"/>
    </source>
</evidence>
<proteinExistence type="inferred from homology"/>
<protein>
    <submittedName>
        <fullName evidence="8">EamA-like transporter family protein</fullName>
    </submittedName>
</protein>
<feature type="transmembrane region" description="Helical" evidence="6">
    <location>
        <begin position="173"/>
        <end position="195"/>
    </location>
</feature>
<feature type="transmembrane region" description="Helical" evidence="6">
    <location>
        <begin position="124"/>
        <end position="140"/>
    </location>
</feature>